<comment type="caution">
    <text evidence="2">The sequence shown here is derived from an EMBL/GenBank/DDBJ whole genome shotgun (WGS) entry which is preliminary data.</text>
</comment>
<feature type="chain" id="PRO_5046223339" description="Cyanovirin-N domain-containing protein" evidence="1">
    <location>
        <begin position="23"/>
        <end position="144"/>
    </location>
</feature>
<sequence>MQFPTLKLVVLTVLGSASSVGAICPGFNAGIGHQQNLGGGVSRWTIYDTNCRAIDSLTTTGNPCDSGMFGCSPPPIIFNRWRYNANGLWFSCRTDSRAGSCGSDSISVCCRNDGGRLALFESEEVGLDLTVEEFSEEELSEEAA</sequence>
<keyword evidence="3" id="KW-1185">Reference proteome</keyword>
<proteinExistence type="predicted"/>
<evidence type="ECO:0000313" key="2">
    <source>
        <dbReference type="EMBL" id="KAK7712806.1"/>
    </source>
</evidence>
<keyword evidence="1" id="KW-0732">Signal</keyword>
<evidence type="ECO:0000313" key="3">
    <source>
        <dbReference type="Proteomes" id="UP001430848"/>
    </source>
</evidence>
<dbReference type="Proteomes" id="UP001430848">
    <property type="component" value="Unassembled WGS sequence"/>
</dbReference>
<feature type="signal peptide" evidence="1">
    <location>
        <begin position="1"/>
        <end position="22"/>
    </location>
</feature>
<evidence type="ECO:0000256" key="1">
    <source>
        <dbReference type="SAM" id="SignalP"/>
    </source>
</evidence>
<organism evidence="2 3">
    <name type="scientific">Diaporthe eres</name>
    <name type="common">Phomopsis oblonga</name>
    <dbReference type="NCBI Taxonomy" id="83184"/>
    <lineage>
        <taxon>Eukaryota</taxon>
        <taxon>Fungi</taxon>
        <taxon>Dikarya</taxon>
        <taxon>Ascomycota</taxon>
        <taxon>Pezizomycotina</taxon>
        <taxon>Sordariomycetes</taxon>
        <taxon>Sordariomycetidae</taxon>
        <taxon>Diaporthales</taxon>
        <taxon>Diaporthaceae</taxon>
        <taxon>Diaporthe</taxon>
        <taxon>Diaporthe eres species complex</taxon>
    </lineage>
</organism>
<evidence type="ECO:0008006" key="4">
    <source>
        <dbReference type="Google" id="ProtNLM"/>
    </source>
</evidence>
<dbReference type="EMBL" id="JAKNSF020000133">
    <property type="protein sequence ID" value="KAK7712806.1"/>
    <property type="molecule type" value="Genomic_DNA"/>
</dbReference>
<accession>A0ABR1NRK9</accession>
<name>A0ABR1NRK9_DIAER</name>
<protein>
    <recommendedName>
        <fullName evidence="4">Cyanovirin-N domain-containing protein</fullName>
    </recommendedName>
</protein>
<gene>
    <name evidence="2" type="ORF">SLS63_012300</name>
</gene>
<reference evidence="2 3" key="1">
    <citation type="submission" date="2024-02" db="EMBL/GenBank/DDBJ databases">
        <title>De novo assembly and annotation of 12 fungi associated with fruit tree decline syndrome in Ontario, Canada.</title>
        <authorList>
            <person name="Sulman M."/>
            <person name="Ellouze W."/>
            <person name="Ilyukhin E."/>
        </authorList>
    </citation>
    <scope>NUCLEOTIDE SEQUENCE [LARGE SCALE GENOMIC DNA]</scope>
    <source>
        <strain evidence="2 3">M169</strain>
    </source>
</reference>